<organism evidence="2 3">
    <name type="scientific">Stachybotrys chartarum (strain CBS 109288 / IBT 7711)</name>
    <name type="common">Toxic black mold</name>
    <name type="synonym">Stilbospora chartarum</name>
    <dbReference type="NCBI Taxonomy" id="1280523"/>
    <lineage>
        <taxon>Eukaryota</taxon>
        <taxon>Fungi</taxon>
        <taxon>Dikarya</taxon>
        <taxon>Ascomycota</taxon>
        <taxon>Pezizomycotina</taxon>
        <taxon>Sordariomycetes</taxon>
        <taxon>Hypocreomycetidae</taxon>
        <taxon>Hypocreales</taxon>
        <taxon>Stachybotryaceae</taxon>
        <taxon>Stachybotrys</taxon>
    </lineage>
</organism>
<proteinExistence type="predicted"/>
<name>A0A084B660_STACB</name>
<accession>A0A084B660</accession>
<evidence type="ECO:0008006" key="4">
    <source>
        <dbReference type="Google" id="ProtNLM"/>
    </source>
</evidence>
<dbReference type="AlphaFoldDB" id="A0A084B660"/>
<keyword evidence="1" id="KW-0732">Signal</keyword>
<evidence type="ECO:0000313" key="3">
    <source>
        <dbReference type="Proteomes" id="UP000028045"/>
    </source>
</evidence>
<gene>
    <name evidence="2" type="ORF">S7711_06113</name>
</gene>
<protein>
    <recommendedName>
        <fullName evidence="4">WSC domain-containing protein</fullName>
    </recommendedName>
</protein>
<feature type="chain" id="PRO_5001771720" description="WSC domain-containing protein" evidence="1">
    <location>
        <begin position="20"/>
        <end position="211"/>
    </location>
</feature>
<dbReference type="EMBL" id="KL647935">
    <property type="protein sequence ID" value="KEY73039.1"/>
    <property type="molecule type" value="Genomic_DNA"/>
</dbReference>
<sequence>MLLKLLPFLLLTGASQVPATPAPTTAPTLVPGPPEIAARSVTSFHTIVSTRYPQNRYSIGYGQFDGEDNFYTAACIDGPFAVSGAWAGCGDVIFTRCIGPTAFARDLTVSCIGTCLTHEVYNYNDDSHSMTPFIACNFPGTYDGSMTLLRTPVAGTAVPTADESLPISTTVTATTTATTTTTADSGTGSHTRDPFGVAIGVFFILSLWVLC</sequence>
<dbReference type="HOGENOM" id="CLU_1337577_0_0_1"/>
<keyword evidence="3" id="KW-1185">Reference proteome</keyword>
<evidence type="ECO:0000256" key="1">
    <source>
        <dbReference type="SAM" id="SignalP"/>
    </source>
</evidence>
<feature type="signal peptide" evidence="1">
    <location>
        <begin position="1"/>
        <end position="19"/>
    </location>
</feature>
<reference evidence="2 3" key="1">
    <citation type="journal article" date="2014" name="BMC Genomics">
        <title>Comparative genome sequencing reveals chemotype-specific gene clusters in the toxigenic black mold Stachybotrys.</title>
        <authorList>
            <person name="Semeiks J."/>
            <person name="Borek D."/>
            <person name="Otwinowski Z."/>
            <person name="Grishin N.V."/>
        </authorList>
    </citation>
    <scope>NUCLEOTIDE SEQUENCE [LARGE SCALE GENOMIC DNA]</scope>
    <source>
        <strain evidence="3">CBS 109288 / IBT 7711</strain>
    </source>
</reference>
<evidence type="ECO:0000313" key="2">
    <source>
        <dbReference type="EMBL" id="KEY73039.1"/>
    </source>
</evidence>
<dbReference type="OrthoDB" id="5085803at2759"/>
<dbReference type="Proteomes" id="UP000028045">
    <property type="component" value="Unassembled WGS sequence"/>
</dbReference>